<dbReference type="GO" id="GO:0016853">
    <property type="term" value="F:isomerase activity"/>
    <property type="evidence" value="ECO:0007669"/>
    <property type="project" value="UniProtKB-KW"/>
</dbReference>
<dbReference type="PANTHER" id="PTHR11820">
    <property type="entry name" value="ACYLPYRUVASE"/>
    <property type="match status" value="1"/>
</dbReference>
<reference evidence="4 5" key="1">
    <citation type="journal article" date="2014" name="Int. J. Syst. Evol. Microbiol.">
        <title>Complete genome sequence of Corynebacterium casei LMG S-19264T (=DSM 44701T), isolated from a smear-ripened cheese.</title>
        <authorList>
            <consortium name="US DOE Joint Genome Institute (JGI-PGF)"/>
            <person name="Walter F."/>
            <person name="Albersmeier A."/>
            <person name="Kalinowski J."/>
            <person name="Ruckert C."/>
        </authorList>
    </citation>
    <scope>NUCLEOTIDE SEQUENCE [LARGE SCALE GENOMIC DNA]</scope>
    <source>
        <strain evidence="4 5">CGMCC 1.12976</strain>
    </source>
</reference>
<dbReference type="Pfam" id="PF01557">
    <property type="entry name" value="FAA_hydrolase"/>
    <property type="match status" value="1"/>
</dbReference>
<dbReference type="InterPro" id="IPR011234">
    <property type="entry name" value="Fumarylacetoacetase-like_C"/>
</dbReference>
<organism evidence="4 5">
    <name type="scientific">Subtercola lobariae</name>
    <dbReference type="NCBI Taxonomy" id="1588641"/>
    <lineage>
        <taxon>Bacteria</taxon>
        <taxon>Bacillati</taxon>
        <taxon>Actinomycetota</taxon>
        <taxon>Actinomycetes</taxon>
        <taxon>Micrococcales</taxon>
        <taxon>Microbacteriaceae</taxon>
        <taxon>Subtercola</taxon>
    </lineage>
</organism>
<feature type="domain" description="Fumarylacetoacetase-like C-terminal" evidence="2">
    <location>
        <begin position="57"/>
        <end position="249"/>
    </location>
</feature>
<dbReference type="Proteomes" id="UP000598775">
    <property type="component" value="Unassembled WGS sequence"/>
</dbReference>
<feature type="domain" description="Rv2993c-like N-terminal" evidence="3">
    <location>
        <begin position="1"/>
        <end position="51"/>
    </location>
</feature>
<dbReference type="Pfam" id="PF10370">
    <property type="entry name" value="Rv2993c-like_N"/>
    <property type="match status" value="1"/>
</dbReference>
<accession>A0A917B239</accession>
<evidence type="ECO:0000259" key="2">
    <source>
        <dbReference type="Pfam" id="PF01557"/>
    </source>
</evidence>
<evidence type="ECO:0000259" key="3">
    <source>
        <dbReference type="Pfam" id="PF10370"/>
    </source>
</evidence>
<name>A0A917B239_9MICO</name>
<dbReference type="FunFam" id="3.90.850.10:FF:000002">
    <property type="entry name" value="2-hydroxyhepta-2,4-diene-1,7-dioate isomerase"/>
    <property type="match status" value="1"/>
</dbReference>
<dbReference type="RefSeq" id="WP_188673338.1">
    <property type="nucleotide sequence ID" value="NZ_BMGP01000001.1"/>
</dbReference>
<gene>
    <name evidence="4" type="ORF">GCM10011399_05630</name>
</gene>
<dbReference type="EMBL" id="BMGP01000001">
    <property type="protein sequence ID" value="GGF14639.1"/>
    <property type="molecule type" value="Genomic_DNA"/>
</dbReference>
<evidence type="ECO:0000313" key="5">
    <source>
        <dbReference type="Proteomes" id="UP000598775"/>
    </source>
</evidence>
<dbReference type="SUPFAM" id="SSF56529">
    <property type="entry name" value="FAH"/>
    <property type="match status" value="1"/>
</dbReference>
<dbReference type="AlphaFoldDB" id="A0A917B239"/>
<proteinExistence type="predicted"/>
<sequence>MKIARFSTGGDPRYGIVDGDELVVLVGDPMFNGFETTEERVPLAGAKLLAPVIPRSKVVAVGRNYAEHAHELGNDVPDHPIIFLKPNTSVIGPGDTIVLPPDSHQVEHEAELAVVIGSIAKNVRAEDYADVVFGYTVANDVTARDIQKLDGQWARAKGYDTFCPIGPVIETEFDWADARIEARVNGDVRQLGTTADLIFKIPELVAFVSRVFTLLPGDLILTGTPAGVSAFTSGQTVEISIAGIGTLSNVAR</sequence>
<dbReference type="Gene3D" id="3.90.850.10">
    <property type="entry name" value="Fumarylacetoacetase-like, C-terminal domain"/>
    <property type="match status" value="1"/>
</dbReference>
<keyword evidence="4" id="KW-0413">Isomerase</keyword>
<dbReference type="GO" id="GO:0019752">
    <property type="term" value="P:carboxylic acid metabolic process"/>
    <property type="evidence" value="ECO:0007669"/>
    <property type="project" value="UniProtKB-ARBA"/>
</dbReference>
<keyword evidence="1" id="KW-0479">Metal-binding</keyword>
<dbReference type="PANTHER" id="PTHR11820:SF7">
    <property type="entry name" value="ACYLPYRUVASE FAHD1, MITOCHONDRIAL"/>
    <property type="match status" value="1"/>
</dbReference>
<dbReference type="GO" id="GO:0018773">
    <property type="term" value="F:acetylpyruvate hydrolase activity"/>
    <property type="evidence" value="ECO:0007669"/>
    <property type="project" value="TreeGrafter"/>
</dbReference>
<dbReference type="InterPro" id="IPR036663">
    <property type="entry name" value="Fumarylacetoacetase_C_sf"/>
</dbReference>
<evidence type="ECO:0000256" key="1">
    <source>
        <dbReference type="ARBA" id="ARBA00022723"/>
    </source>
</evidence>
<protein>
    <submittedName>
        <fullName evidence="4">2-hydroxyhepta-2,4-diene-1,7-dioate isomerase</fullName>
    </submittedName>
</protein>
<keyword evidence="5" id="KW-1185">Reference proteome</keyword>
<dbReference type="InterPro" id="IPR018833">
    <property type="entry name" value="Rv2993c-like_N"/>
</dbReference>
<comment type="caution">
    <text evidence="4">The sequence shown here is derived from an EMBL/GenBank/DDBJ whole genome shotgun (WGS) entry which is preliminary data.</text>
</comment>
<evidence type="ECO:0000313" key="4">
    <source>
        <dbReference type="EMBL" id="GGF14639.1"/>
    </source>
</evidence>
<dbReference type="GO" id="GO:0046872">
    <property type="term" value="F:metal ion binding"/>
    <property type="evidence" value="ECO:0007669"/>
    <property type="project" value="UniProtKB-KW"/>
</dbReference>
<dbReference type="Gene3D" id="2.30.30.370">
    <property type="entry name" value="FAH"/>
    <property type="match status" value="1"/>
</dbReference>